<dbReference type="PANTHER" id="PTHR33098">
    <property type="entry name" value="COTTON FIBER (DUF761)"/>
    <property type="match status" value="1"/>
</dbReference>
<dbReference type="AlphaFoldDB" id="A0AAQ3QMD5"/>
<gene>
    <name evidence="3" type="ORF">Cni_G22135</name>
</gene>
<dbReference type="Pfam" id="PF14364">
    <property type="entry name" value="DUF4408"/>
    <property type="match status" value="1"/>
</dbReference>
<dbReference type="Proteomes" id="UP001327560">
    <property type="component" value="Chromosome 7"/>
</dbReference>
<protein>
    <recommendedName>
        <fullName evidence="2">DUF4408 domain-containing protein</fullName>
    </recommendedName>
</protein>
<dbReference type="InterPro" id="IPR025520">
    <property type="entry name" value="DUF4408"/>
</dbReference>
<evidence type="ECO:0000313" key="3">
    <source>
        <dbReference type="EMBL" id="WOL13365.1"/>
    </source>
</evidence>
<dbReference type="PANTHER" id="PTHR33098:SF109">
    <property type="entry name" value="OS07G0563400 PROTEIN"/>
    <property type="match status" value="1"/>
</dbReference>
<sequence length="272" mass="29996">MANPRWSSQSSGYKTLIWAAKIALCFLGILSFGAAARATVPAATDVLASAIPGIRTALRSWFTPPYLFIAVHLIILVIWKLSDQNHYHDREQQLTERTVEPASPLKIKYVDPSPADGFLKNPTREIWRDEISPYPKVVALPALDPHEHSPSDASCLTTDSCERSTASSAFVSKKRTVPEFKNIVVVAEQDDEAAAMAAATAAAGIENDSMEATWKSIVEKSPRPAVTPGPVDLKHPAAVPSSANHDELNRRFEDFIKKNHEQIRLLNSLRRH</sequence>
<feature type="domain" description="DUF4408" evidence="2">
    <location>
        <begin position="52"/>
        <end position="82"/>
    </location>
</feature>
<proteinExistence type="predicted"/>
<dbReference type="EMBL" id="CP136896">
    <property type="protein sequence ID" value="WOL13365.1"/>
    <property type="molecule type" value="Genomic_DNA"/>
</dbReference>
<reference evidence="3 4" key="1">
    <citation type="submission" date="2023-10" db="EMBL/GenBank/DDBJ databases">
        <title>Chromosome-scale genome assembly provides insights into flower coloration mechanisms of Canna indica.</title>
        <authorList>
            <person name="Li C."/>
        </authorList>
    </citation>
    <scope>NUCLEOTIDE SEQUENCE [LARGE SCALE GENOMIC DNA]</scope>
    <source>
        <tissue evidence="3">Flower</tissue>
    </source>
</reference>
<keyword evidence="1" id="KW-1133">Transmembrane helix</keyword>
<accession>A0AAQ3QMD5</accession>
<organism evidence="3 4">
    <name type="scientific">Canna indica</name>
    <name type="common">Indian-shot</name>
    <dbReference type="NCBI Taxonomy" id="4628"/>
    <lineage>
        <taxon>Eukaryota</taxon>
        <taxon>Viridiplantae</taxon>
        <taxon>Streptophyta</taxon>
        <taxon>Embryophyta</taxon>
        <taxon>Tracheophyta</taxon>
        <taxon>Spermatophyta</taxon>
        <taxon>Magnoliopsida</taxon>
        <taxon>Liliopsida</taxon>
        <taxon>Zingiberales</taxon>
        <taxon>Cannaceae</taxon>
        <taxon>Canna</taxon>
    </lineage>
</organism>
<evidence type="ECO:0000256" key="1">
    <source>
        <dbReference type="SAM" id="Phobius"/>
    </source>
</evidence>
<keyword evidence="1" id="KW-0472">Membrane</keyword>
<keyword evidence="1" id="KW-0812">Transmembrane</keyword>
<feature type="transmembrane region" description="Helical" evidence="1">
    <location>
        <begin position="66"/>
        <end position="82"/>
    </location>
</feature>
<evidence type="ECO:0000259" key="2">
    <source>
        <dbReference type="Pfam" id="PF14364"/>
    </source>
</evidence>
<evidence type="ECO:0000313" key="4">
    <source>
        <dbReference type="Proteomes" id="UP001327560"/>
    </source>
</evidence>
<keyword evidence="4" id="KW-1185">Reference proteome</keyword>
<name>A0AAQ3QMD5_9LILI</name>